<keyword evidence="6" id="KW-0863">Zinc-finger</keyword>
<evidence type="ECO:0000256" key="1">
    <source>
        <dbReference type="ARBA" id="ARBA00004711"/>
    </source>
</evidence>
<dbReference type="PANTHER" id="PTHR42959">
    <property type="entry name" value="CARBAMOYLTRANSFERASE"/>
    <property type="match status" value="1"/>
</dbReference>
<comment type="catalytic activity">
    <reaction evidence="8 11">
        <text>an acyl phosphate + H2O = a carboxylate + phosphate + H(+)</text>
        <dbReference type="Rhea" id="RHEA:14965"/>
        <dbReference type="ChEBI" id="CHEBI:15377"/>
        <dbReference type="ChEBI" id="CHEBI:15378"/>
        <dbReference type="ChEBI" id="CHEBI:29067"/>
        <dbReference type="ChEBI" id="CHEBI:43474"/>
        <dbReference type="ChEBI" id="CHEBI:59918"/>
        <dbReference type="EC" id="3.6.1.7"/>
    </reaction>
</comment>
<dbReference type="InterPro" id="IPR017945">
    <property type="entry name" value="DHBP_synth_RibB-like_a/b_dom"/>
</dbReference>
<dbReference type="GO" id="GO:0051604">
    <property type="term" value="P:protein maturation"/>
    <property type="evidence" value="ECO:0007669"/>
    <property type="project" value="TreeGrafter"/>
</dbReference>
<evidence type="ECO:0000259" key="13">
    <source>
        <dbReference type="PROSITE" id="PS51163"/>
    </source>
</evidence>
<feature type="active site" evidence="11">
    <location>
        <position position="22"/>
    </location>
</feature>
<dbReference type="Pfam" id="PF01300">
    <property type="entry name" value="Sua5_yciO_yrdC"/>
    <property type="match status" value="1"/>
</dbReference>
<dbReference type="Pfam" id="PF22521">
    <property type="entry name" value="HypF_C_2"/>
    <property type="match status" value="1"/>
</dbReference>
<dbReference type="Gene3D" id="3.90.870.50">
    <property type="match status" value="1"/>
</dbReference>
<evidence type="ECO:0000256" key="5">
    <source>
        <dbReference type="ARBA" id="ARBA00022723"/>
    </source>
</evidence>
<evidence type="ECO:0000256" key="11">
    <source>
        <dbReference type="PROSITE-ProRule" id="PRU00520"/>
    </source>
</evidence>
<dbReference type="InterPro" id="IPR036046">
    <property type="entry name" value="Acylphosphatase-like_dom_sf"/>
</dbReference>
<keyword evidence="5" id="KW-0479">Metal-binding</keyword>
<dbReference type="GO" id="GO:0016743">
    <property type="term" value="F:carboxyl- or carbamoyltransferase activity"/>
    <property type="evidence" value="ECO:0007669"/>
    <property type="project" value="UniProtKB-UniRule"/>
</dbReference>
<dbReference type="InterPro" id="IPR043129">
    <property type="entry name" value="ATPase_NBD"/>
</dbReference>
<evidence type="ECO:0000259" key="12">
    <source>
        <dbReference type="PROSITE" id="PS51160"/>
    </source>
</evidence>
<dbReference type="Proteomes" id="UP000671913">
    <property type="component" value="Chromosome"/>
</dbReference>
<comment type="catalytic activity">
    <reaction evidence="9">
        <text>C-terminal L-cysteinyl-[HypE protein] + carbamoyl phosphate + ATP + H2O = C-terminal S-carboxamide-L-cysteinyl-[HypE protein] + AMP + phosphate + diphosphate + H(+)</text>
        <dbReference type="Rhea" id="RHEA:55636"/>
        <dbReference type="Rhea" id="RHEA-COMP:14247"/>
        <dbReference type="Rhea" id="RHEA-COMP:14392"/>
        <dbReference type="ChEBI" id="CHEBI:15377"/>
        <dbReference type="ChEBI" id="CHEBI:15378"/>
        <dbReference type="ChEBI" id="CHEBI:30616"/>
        <dbReference type="ChEBI" id="CHEBI:33019"/>
        <dbReference type="ChEBI" id="CHEBI:43474"/>
        <dbReference type="ChEBI" id="CHEBI:58228"/>
        <dbReference type="ChEBI" id="CHEBI:76913"/>
        <dbReference type="ChEBI" id="CHEBI:139126"/>
        <dbReference type="ChEBI" id="CHEBI:456215"/>
    </reaction>
</comment>
<dbReference type="InterPro" id="IPR055128">
    <property type="entry name" value="HypF_C_2"/>
</dbReference>
<dbReference type="Pfam" id="PF17788">
    <property type="entry name" value="HypF_C"/>
    <property type="match status" value="1"/>
</dbReference>
<dbReference type="GO" id="GO:0016874">
    <property type="term" value="F:ligase activity"/>
    <property type="evidence" value="ECO:0007669"/>
    <property type="project" value="UniProtKB-UniRule"/>
</dbReference>
<sequence length="749" mass="85351">MRDDIKRVAIKVKGIVQGVGFRPFVFSKAVKYNLNGLVLNSSSGVYIELEGKEKDIAAFIKVLKNEPPILAKIDKIEIQKLDYKGYDKFSIVMSKEDDGVISVSPDMGTCEDCLREMRDKKDRRYGYPFINCTNCGPRFTIIKDIPYDRDKTSMSIFPMCSECKKEYEDPLDRRFHAQPVACFQCGPSLAFIGEEMGKDEIEKAAKLLKKGKILAIKGLGGFHLSVNALNEEAVRLLRKRKNRYGKPLAVMMKDIEQINEYCFINEEEKKLLESPKKPIVLLRKKNFNLAKSISDNLNRVGVLLPYTPLHYLLMDMIDFPVVMTSGNFSEEPLCKDNEDALNKLSSIADGFLLHDRDIVNRIDDTVTSFVGGRERIIRRARGYAPQPLICHKTMESILACGSFYKNTFCLTRENYAFLSHHIGDLDNDKTYNYYKEEIEKYKKLFKIEPKIVAYDMHPGYVSTLYGKNLNLPHIAVQHHHAHIASCMAEYGIDEKVIGVAYDGTGYGEDGKLWGAEFMIADFKGYKRVGHLNYVSLPGGELAIKKIYRVALGYIYKDIKNYKEFLSRFDKYEIDLILKQIERGINTPKASSMGRLFDAAASLIDIEDEVLYEGQAAMEMESIIEEDKSYYDFEIISEEGSYIINTEGIFHGLFEDYRRKVRKGIIAARFHNSVIKFTIEMVKKLHYKYKINKVVLSGGSFQNVYLLENIINILSGLGFEVFSNSLVPCNDGGISLGQAFIANEISQIEK</sequence>
<dbReference type="SUPFAM" id="SSF54975">
    <property type="entry name" value="Acylphosphatase/BLUF domain-like"/>
    <property type="match status" value="1"/>
</dbReference>
<dbReference type="PANTHER" id="PTHR42959:SF1">
    <property type="entry name" value="CARBAMOYLTRANSFERASE HYPF"/>
    <property type="match status" value="1"/>
</dbReference>
<keyword evidence="11" id="KW-0378">Hydrolase</keyword>
<dbReference type="SUPFAM" id="SSF55821">
    <property type="entry name" value="YrdC/RibB"/>
    <property type="match status" value="1"/>
</dbReference>
<gene>
    <name evidence="14" type="primary">hypF</name>
    <name evidence="14" type="ORF">ACETAC_10725</name>
</gene>
<reference evidence="14" key="1">
    <citation type="submission" date="2020-08" db="EMBL/GenBank/DDBJ databases">
        <title>Genomic insights into the carbon and energy metabolism of the first obligate autotrophic acetogenic bacterium Aceticella autotrophica gen. nov., sp. nov.</title>
        <authorList>
            <person name="Toshchakov S.V."/>
            <person name="Elcheninov A.G."/>
            <person name="Kublanov I.V."/>
            <person name="Frolov E.N."/>
            <person name="Lebedinsky A.V."/>
        </authorList>
    </citation>
    <scope>NUCLEOTIDE SEQUENCE</scope>
    <source>
        <strain evidence="14">3443-3Ac</strain>
    </source>
</reference>
<dbReference type="PROSITE" id="PS00150">
    <property type="entry name" value="ACYLPHOSPHATASE_1"/>
    <property type="match status" value="1"/>
</dbReference>
<evidence type="ECO:0000313" key="15">
    <source>
        <dbReference type="Proteomes" id="UP000671913"/>
    </source>
</evidence>
<evidence type="ECO:0000256" key="6">
    <source>
        <dbReference type="ARBA" id="ARBA00022771"/>
    </source>
</evidence>
<dbReference type="NCBIfam" id="TIGR00143">
    <property type="entry name" value="hypF"/>
    <property type="match status" value="1"/>
</dbReference>
<dbReference type="InterPro" id="IPR006070">
    <property type="entry name" value="Sua5-like_dom"/>
</dbReference>
<dbReference type="Pfam" id="PF00708">
    <property type="entry name" value="Acylphosphatase"/>
    <property type="match status" value="1"/>
</dbReference>
<dbReference type="Gene3D" id="3.30.420.40">
    <property type="match status" value="1"/>
</dbReference>
<dbReference type="InterPro" id="IPR001792">
    <property type="entry name" value="Acylphosphatase-like_dom"/>
</dbReference>
<dbReference type="SUPFAM" id="SSF53067">
    <property type="entry name" value="Actin-like ATPase domain"/>
    <property type="match status" value="1"/>
</dbReference>
<comment type="similarity">
    <text evidence="3 10">Belongs to the carbamoyltransferase HypF family.</text>
</comment>
<comment type="pathway">
    <text evidence="1">Protein modification; [NiFe] hydrogenase maturation.</text>
</comment>
<dbReference type="EMBL" id="CP060096">
    <property type="protein sequence ID" value="QSZ28452.1"/>
    <property type="molecule type" value="Genomic_DNA"/>
</dbReference>
<keyword evidence="4" id="KW-0436">Ligase</keyword>
<dbReference type="PIRSF" id="PIRSF006256">
    <property type="entry name" value="CMPcnvr_hdrg_mat"/>
    <property type="match status" value="1"/>
</dbReference>
<evidence type="ECO:0000256" key="8">
    <source>
        <dbReference type="ARBA" id="ARBA00047645"/>
    </source>
</evidence>
<feature type="domain" description="YrdC-like" evidence="13">
    <location>
        <begin position="198"/>
        <end position="382"/>
    </location>
</feature>
<dbReference type="GO" id="GO:0008270">
    <property type="term" value="F:zinc ion binding"/>
    <property type="evidence" value="ECO:0007669"/>
    <property type="project" value="UniProtKB-KW"/>
</dbReference>
<evidence type="ECO:0000256" key="7">
    <source>
        <dbReference type="ARBA" id="ARBA00022833"/>
    </source>
</evidence>
<evidence type="ECO:0000256" key="9">
    <source>
        <dbReference type="ARBA" id="ARBA00048220"/>
    </source>
</evidence>
<dbReference type="EC" id="6.2.-.-" evidence="10"/>
<dbReference type="FunFam" id="3.30.420.40:FF:000124">
    <property type="entry name" value="Carbamoyltransferase HypF"/>
    <property type="match status" value="1"/>
</dbReference>
<evidence type="ECO:0000256" key="3">
    <source>
        <dbReference type="ARBA" id="ARBA00008097"/>
    </source>
</evidence>
<dbReference type="InterPro" id="IPR004421">
    <property type="entry name" value="Carbamoyltransferase_HypF"/>
</dbReference>
<dbReference type="GO" id="GO:0003998">
    <property type="term" value="F:acylphosphatase activity"/>
    <property type="evidence" value="ECO:0007669"/>
    <property type="project" value="UniProtKB-EC"/>
</dbReference>
<feature type="domain" description="Acylphosphatase-like" evidence="12">
    <location>
        <begin position="7"/>
        <end position="93"/>
    </location>
</feature>
<protein>
    <recommendedName>
        <fullName evidence="10">Carbamoyltransferase</fullName>
        <ecNumber evidence="10">6.2.-.-</ecNumber>
    </recommendedName>
</protein>
<name>A0A975GBT3_9THEO</name>
<dbReference type="GO" id="GO:0003725">
    <property type="term" value="F:double-stranded RNA binding"/>
    <property type="evidence" value="ECO:0007669"/>
    <property type="project" value="InterPro"/>
</dbReference>
<dbReference type="Gene3D" id="3.30.110.120">
    <property type="match status" value="1"/>
</dbReference>
<dbReference type="AlphaFoldDB" id="A0A975GBT3"/>
<evidence type="ECO:0000256" key="4">
    <source>
        <dbReference type="ARBA" id="ARBA00022598"/>
    </source>
</evidence>
<keyword evidence="7" id="KW-0862">Zinc</keyword>
<keyword evidence="15" id="KW-1185">Reference proteome</keyword>
<comment type="similarity">
    <text evidence="2">Belongs to the acylphosphatase family.</text>
</comment>
<evidence type="ECO:0000256" key="2">
    <source>
        <dbReference type="ARBA" id="ARBA00005614"/>
    </source>
</evidence>
<evidence type="ECO:0000313" key="14">
    <source>
        <dbReference type="EMBL" id="QSZ28452.1"/>
    </source>
</evidence>
<evidence type="ECO:0000256" key="10">
    <source>
        <dbReference type="PIRNR" id="PIRNR006256"/>
    </source>
</evidence>
<dbReference type="InterPro" id="IPR041440">
    <property type="entry name" value="HypF_C"/>
</dbReference>
<dbReference type="InterPro" id="IPR017968">
    <property type="entry name" value="Acylphosphatase_CS"/>
</dbReference>
<accession>A0A975GBT3</accession>
<feature type="active site" evidence="11">
    <location>
        <position position="40"/>
    </location>
</feature>
<dbReference type="PROSITE" id="PS51160">
    <property type="entry name" value="ACYLPHOSPHATASE_3"/>
    <property type="match status" value="1"/>
</dbReference>
<dbReference type="InterPro" id="IPR051060">
    <property type="entry name" value="Carbamoyltrans_HypF-like"/>
</dbReference>
<dbReference type="KEGG" id="aaut:ACETAC_10725"/>
<dbReference type="PROSITE" id="PS51163">
    <property type="entry name" value="YRDC"/>
    <property type="match status" value="1"/>
</dbReference>
<dbReference type="Gene3D" id="3.30.420.360">
    <property type="match status" value="1"/>
</dbReference>
<organism evidence="14 15">
    <name type="scientific">Aceticella autotrophica</name>
    <dbReference type="NCBI Taxonomy" id="2755338"/>
    <lineage>
        <taxon>Bacteria</taxon>
        <taxon>Bacillati</taxon>
        <taxon>Bacillota</taxon>
        <taxon>Clostridia</taxon>
        <taxon>Thermoanaerobacterales</taxon>
        <taxon>Thermoanaerobacteraceae</taxon>
        <taxon>Aceticella</taxon>
    </lineage>
</organism>
<dbReference type="InterPro" id="IPR011125">
    <property type="entry name" value="Znf_HypF"/>
</dbReference>
<proteinExistence type="inferred from homology"/>
<dbReference type="Pfam" id="PF07503">
    <property type="entry name" value="zf-HYPF"/>
    <property type="match status" value="2"/>
</dbReference>